<evidence type="ECO:0000313" key="4">
    <source>
        <dbReference type="RefSeq" id="XP_020100499.1"/>
    </source>
</evidence>
<feature type="compositionally biased region" description="Basic and acidic residues" evidence="1">
    <location>
        <begin position="1"/>
        <end position="10"/>
    </location>
</feature>
<name>A0A6P5FWW8_ANACO</name>
<dbReference type="OrthoDB" id="1045822at2759"/>
<dbReference type="SUPFAM" id="SSF101447">
    <property type="entry name" value="Formin homology 2 domain (FH2 domain)"/>
    <property type="match status" value="1"/>
</dbReference>
<keyword evidence="2" id="KW-1133">Transmembrane helix</keyword>
<dbReference type="GeneID" id="109718605"/>
<reference evidence="4" key="2">
    <citation type="submission" date="2025-08" db="UniProtKB">
        <authorList>
            <consortium name="RefSeq"/>
        </authorList>
    </citation>
    <scope>IDENTIFICATION</scope>
    <source>
        <tissue evidence="4">Leaf</tissue>
    </source>
</reference>
<proteinExistence type="predicted"/>
<dbReference type="PANTHER" id="PTHR15907">
    <property type="entry name" value="DUF614 FAMILY PROTEIN-RELATED"/>
    <property type="match status" value="1"/>
</dbReference>
<dbReference type="RefSeq" id="XP_020100499.1">
    <property type="nucleotide sequence ID" value="XM_020244910.1"/>
</dbReference>
<evidence type="ECO:0000313" key="3">
    <source>
        <dbReference type="Proteomes" id="UP000515123"/>
    </source>
</evidence>
<feature type="region of interest" description="Disordered" evidence="1">
    <location>
        <begin position="1"/>
        <end position="37"/>
    </location>
</feature>
<reference evidence="3" key="1">
    <citation type="journal article" date="2015" name="Nat. Genet.">
        <title>The pineapple genome and the evolution of CAM photosynthesis.</title>
        <authorList>
            <person name="Ming R."/>
            <person name="VanBuren R."/>
            <person name="Wai C.M."/>
            <person name="Tang H."/>
            <person name="Schatz M.C."/>
            <person name="Bowers J.E."/>
            <person name="Lyons E."/>
            <person name="Wang M.L."/>
            <person name="Chen J."/>
            <person name="Biggers E."/>
            <person name="Zhang J."/>
            <person name="Huang L."/>
            <person name="Zhang L."/>
            <person name="Miao W."/>
            <person name="Zhang J."/>
            <person name="Ye Z."/>
            <person name="Miao C."/>
            <person name="Lin Z."/>
            <person name="Wang H."/>
            <person name="Zhou H."/>
            <person name="Yim W.C."/>
            <person name="Priest H.D."/>
            <person name="Zheng C."/>
            <person name="Woodhouse M."/>
            <person name="Edger P.P."/>
            <person name="Guyot R."/>
            <person name="Guo H.B."/>
            <person name="Guo H."/>
            <person name="Zheng G."/>
            <person name="Singh R."/>
            <person name="Sharma A."/>
            <person name="Min X."/>
            <person name="Zheng Y."/>
            <person name="Lee H."/>
            <person name="Gurtowski J."/>
            <person name="Sedlazeck F.J."/>
            <person name="Harkess A."/>
            <person name="McKain M.R."/>
            <person name="Liao Z."/>
            <person name="Fang J."/>
            <person name="Liu J."/>
            <person name="Zhang X."/>
            <person name="Zhang Q."/>
            <person name="Hu W."/>
            <person name="Qin Y."/>
            <person name="Wang K."/>
            <person name="Chen L.Y."/>
            <person name="Shirley N."/>
            <person name="Lin Y.R."/>
            <person name="Liu L.Y."/>
            <person name="Hernandez A.G."/>
            <person name="Wright C.L."/>
            <person name="Bulone V."/>
            <person name="Tuskan G.A."/>
            <person name="Heath K."/>
            <person name="Zee F."/>
            <person name="Moore P.H."/>
            <person name="Sunkar R."/>
            <person name="Leebens-Mack J.H."/>
            <person name="Mockler T."/>
            <person name="Bennetzen J.L."/>
            <person name="Freeling M."/>
            <person name="Sankoff D."/>
            <person name="Paterson A.H."/>
            <person name="Zhu X."/>
            <person name="Yang X."/>
            <person name="Smith J.A."/>
            <person name="Cushman J.C."/>
            <person name="Paull R.E."/>
            <person name="Yu Q."/>
        </authorList>
    </citation>
    <scope>NUCLEOTIDE SEQUENCE [LARGE SCALE GENOMIC DNA]</scope>
    <source>
        <strain evidence="3">cv. F153</strain>
    </source>
</reference>
<dbReference type="InterPro" id="IPR006461">
    <property type="entry name" value="PLAC_motif_containing"/>
</dbReference>
<keyword evidence="3" id="KW-1185">Reference proteome</keyword>
<evidence type="ECO:0000256" key="2">
    <source>
        <dbReference type="SAM" id="Phobius"/>
    </source>
</evidence>
<dbReference type="AlphaFoldDB" id="A0A6P5FWW8"/>
<feature type="transmembrane region" description="Helical" evidence="2">
    <location>
        <begin position="117"/>
        <end position="136"/>
    </location>
</feature>
<protein>
    <submittedName>
        <fullName evidence="4">Protein PLANT CADMIUM RESISTANCE 2-like</fullName>
    </submittedName>
</protein>
<evidence type="ECO:0000256" key="1">
    <source>
        <dbReference type="SAM" id="MobiDB-lite"/>
    </source>
</evidence>
<gene>
    <name evidence="4" type="primary">LOC109718605</name>
</gene>
<dbReference type="Pfam" id="PF04749">
    <property type="entry name" value="PLAC8"/>
    <property type="match status" value="1"/>
</dbReference>
<accession>A0A6P5FWW8</accession>
<dbReference type="NCBIfam" id="TIGR01571">
    <property type="entry name" value="A_thal_Cys_rich"/>
    <property type="match status" value="1"/>
</dbReference>
<keyword evidence="2" id="KW-0472">Membrane</keyword>
<sequence>MYPSTVDDHILQPPTPPHPTAPPPPRPPPPPPPPPPPLILATDAARAYHYHPPLLSSMAAPHALHVLSQVPAPWSTGLFDCCDDVGNCCVTFFCPCITFGRIAEIVDRGSISCGASGALYALILCVTGCNCMYSCFYRSKMRGQYLLEESPCADCAVHCCCESCALCQEYRELKTRGFDLRLGWRGNMVRNKAMLPPSVEGGMSRC</sequence>
<dbReference type="Proteomes" id="UP000515123">
    <property type="component" value="Linkage group 12"/>
</dbReference>
<feature type="compositionally biased region" description="Pro residues" evidence="1">
    <location>
        <begin position="13"/>
        <end position="37"/>
    </location>
</feature>
<organism evidence="3 4">
    <name type="scientific">Ananas comosus</name>
    <name type="common">Pineapple</name>
    <name type="synonym">Ananas ananas</name>
    <dbReference type="NCBI Taxonomy" id="4615"/>
    <lineage>
        <taxon>Eukaryota</taxon>
        <taxon>Viridiplantae</taxon>
        <taxon>Streptophyta</taxon>
        <taxon>Embryophyta</taxon>
        <taxon>Tracheophyta</taxon>
        <taxon>Spermatophyta</taxon>
        <taxon>Magnoliopsida</taxon>
        <taxon>Liliopsida</taxon>
        <taxon>Poales</taxon>
        <taxon>Bromeliaceae</taxon>
        <taxon>Bromelioideae</taxon>
        <taxon>Ananas</taxon>
    </lineage>
</organism>
<keyword evidence="2" id="KW-0812">Transmembrane</keyword>